<feature type="transmembrane region" description="Helical" evidence="8">
    <location>
        <begin position="24"/>
        <end position="49"/>
    </location>
</feature>
<dbReference type="EMBL" id="AP027729">
    <property type="protein sequence ID" value="BDZ41756.1"/>
    <property type="molecule type" value="Genomic_DNA"/>
</dbReference>
<feature type="transmembrane region" description="Helical" evidence="8">
    <location>
        <begin position="128"/>
        <end position="146"/>
    </location>
</feature>
<evidence type="ECO:0000256" key="8">
    <source>
        <dbReference type="SAM" id="Phobius"/>
    </source>
</evidence>
<gene>
    <name evidence="11" type="ORF">GCM10025865_10550</name>
</gene>
<keyword evidence="5 8" id="KW-1133">Transmembrane helix</keyword>
<feature type="transmembrane region" description="Helical" evidence="8">
    <location>
        <begin position="61"/>
        <end position="79"/>
    </location>
</feature>
<keyword evidence="12" id="KW-1185">Reference proteome</keyword>
<evidence type="ECO:0000256" key="1">
    <source>
        <dbReference type="ARBA" id="ARBA00004141"/>
    </source>
</evidence>
<dbReference type="PANTHER" id="PTHR11562">
    <property type="entry name" value="CATION EFFLUX PROTEIN/ ZINC TRANSPORTER"/>
    <property type="match status" value="1"/>
</dbReference>
<dbReference type="InterPro" id="IPR036837">
    <property type="entry name" value="Cation_efflux_CTD_sf"/>
</dbReference>
<dbReference type="RefSeq" id="WP_286218850.1">
    <property type="nucleotide sequence ID" value="NZ_AP027729.1"/>
</dbReference>
<evidence type="ECO:0000256" key="5">
    <source>
        <dbReference type="ARBA" id="ARBA00022989"/>
    </source>
</evidence>
<dbReference type="InterPro" id="IPR002524">
    <property type="entry name" value="Cation_efflux"/>
</dbReference>
<keyword evidence="7 8" id="KW-0472">Membrane</keyword>
<evidence type="ECO:0000259" key="9">
    <source>
        <dbReference type="Pfam" id="PF01545"/>
    </source>
</evidence>
<dbReference type="Proteomes" id="UP001321475">
    <property type="component" value="Chromosome"/>
</dbReference>
<dbReference type="NCBIfam" id="TIGR01297">
    <property type="entry name" value="CDF"/>
    <property type="match status" value="1"/>
</dbReference>
<feature type="domain" description="Cation efflux protein cytoplasmic" evidence="10">
    <location>
        <begin position="219"/>
        <end position="298"/>
    </location>
</feature>
<keyword evidence="4 8" id="KW-0812">Transmembrane</keyword>
<feature type="transmembrane region" description="Helical" evidence="8">
    <location>
        <begin position="158"/>
        <end position="180"/>
    </location>
</feature>
<proteinExistence type="inferred from homology"/>
<feature type="domain" description="Cation efflux protein transmembrane" evidence="9">
    <location>
        <begin position="25"/>
        <end position="215"/>
    </location>
</feature>
<evidence type="ECO:0000313" key="12">
    <source>
        <dbReference type="Proteomes" id="UP001321475"/>
    </source>
</evidence>
<dbReference type="Pfam" id="PF01545">
    <property type="entry name" value="Cation_efflux"/>
    <property type="match status" value="1"/>
</dbReference>
<keyword evidence="6" id="KW-0406">Ion transport</keyword>
<dbReference type="InterPro" id="IPR058533">
    <property type="entry name" value="Cation_efflux_TM"/>
</dbReference>
<organism evidence="11 12">
    <name type="scientific">Paraoerskovia sediminicola</name>
    <dbReference type="NCBI Taxonomy" id="1138587"/>
    <lineage>
        <taxon>Bacteria</taxon>
        <taxon>Bacillati</taxon>
        <taxon>Actinomycetota</taxon>
        <taxon>Actinomycetes</taxon>
        <taxon>Micrococcales</taxon>
        <taxon>Cellulomonadaceae</taxon>
        <taxon>Paraoerskovia</taxon>
    </lineage>
</organism>
<evidence type="ECO:0000256" key="7">
    <source>
        <dbReference type="ARBA" id="ARBA00023136"/>
    </source>
</evidence>
<feature type="transmembrane region" description="Helical" evidence="8">
    <location>
        <begin position="91"/>
        <end position="108"/>
    </location>
</feature>
<dbReference type="InterPro" id="IPR050681">
    <property type="entry name" value="CDF/SLC30A"/>
</dbReference>
<dbReference type="Pfam" id="PF16916">
    <property type="entry name" value="ZT_dimer"/>
    <property type="match status" value="1"/>
</dbReference>
<comment type="subcellular location">
    <subcellularLocation>
        <location evidence="1">Membrane</location>
        <topology evidence="1">Multi-pass membrane protein</topology>
    </subcellularLocation>
</comment>
<dbReference type="InterPro" id="IPR027469">
    <property type="entry name" value="Cation_efflux_TMD_sf"/>
</dbReference>
<evidence type="ECO:0000256" key="3">
    <source>
        <dbReference type="ARBA" id="ARBA00022448"/>
    </source>
</evidence>
<dbReference type="SUPFAM" id="SSF160240">
    <property type="entry name" value="Cation efflux protein cytoplasmic domain-like"/>
    <property type="match status" value="1"/>
</dbReference>
<protein>
    <submittedName>
        <fullName evidence="11">Cation transporter</fullName>
    </submittedName>
</protein>
<dbReference type="SUPFAM" id="SSF161111">
    <property type="entry name" value="Cation efflux protein transmembrane domain-like"/>
    <property type="match status" value="1"/>
</dbReference>
<evidence type="ECO:0000313" key="11">
    <source>
        <dbReference type="EMBL" id="BDZ41756.1"/>
    </source>
</evidence>
<name>A0ABN6XA65_9CELL</name>
<accession>A0ABN6XA65</accession>
<dbReference type="PANTHER" id="PTHR11562:SF17">
    <property type="entry name" value="RE54080P-RELATED"/>
    <property type="match status" value="1"/>
</dbReference>
<dbReference type="InterPro" id="IPR027470">
    <property type="entry name" value="Cation_efflux_CTD"/>
</dbReference>
<dbReference type="Gene3D" id="1.20.1510.10">
    <property type="entry name" value="Cation efflux protein transmembrane domain"/>
    <property type="match status" value="1"/>
</dbReference>
<evidence type="ECO:0000259" key="10">
    <source>
        <dbReference type="Pfam" id="PF16916"/>
    </source>
</evidence>
<evidence type="ECO:0000256" key="4">
    <source>
        <dbReference type="ARBA" id="ARBA00022692"/>
    </source>
</evidence>
<keyword evidence="3" id="KW-0813">Transport</keyword>
<evidence type="ECO:0000256" key="2">
    <source>
        <dbReference type="ARBA" id="ARBA00008873"/>
    </source>
</evidence>
<reference evidence="12" key="1">
    <citation type="journal article" date="2019" name="Int. J. Syst. Evol. Microbiol.">
        <title>The Global Catalogue of Microorganisms (GCM) 10K type strain sequencing project: providing services to taxonomists for standard genome sequencing and annotation.</title>
        <authorList>
            <consortium name="The Broad Institute Genomics Platform"/>
            <consortium name="The Broad Institute Genome Sequencing Center for Infectious Disease"/>
            <person name="Wu L."/>
            <person name="Ma J."/>
        </authorList>
    </citation>
    <scope>NUCLEOTIDE SEQUENCE [LARGE SCALE GENOMIC DNA]</scope>
    <source>
        <strain evidence="12">NBRC 108565</strain>
    </source>
</reference>
<comment type="similarity">
    <text evidence="2">Belongs to the cation diffusion facilitator (CDF) transporter (TC 2.A.4) family. SLC30A subfamily.</text>
</comment>
<sequence length="311" mass="32255">MGHDHSGTPGPAGAAPAPDHRRRLAVAFGITATILVAQAVGAVLTGSLALLVDTAHMLTDAGGLLLALVAASLTLRPASARRTWGFRRAEVLAALAQSAVLLAVGVYVLVEGVQRLFDPPEVPSTELVVFGVVGLVGNLVAMAVLLGGRRSSLNLRAAFLEVLNDALGSVAVIVAAVVIATTGWQQADAVAGLVIGALILPRALKLLGEAANVLLESTPPGLDLDEVRSALLEVDHVEAVHDMHASLIASGLPTLSAHVVVEDGCFRDGHAPQILDEMQRCVAERFAVPVEHSTFQLETARHAEHEPGSHD</sequence>
<evidence type="ECO:0000256" key="6">
    <source>
        <dbReference type="ARBA" id="ARBA00023065"/>
    </source>
</evidence>